<organism evidence="1 2">
    <name type="scientific">Caryophanon tenue</name>
    <dbReference type="NCBI Taxonomy" id="33978"/>
    <lineage>
        <taxon>Bacteria</taxon>
        <taxon>Bacillati</taxon>
        <taxon>Bacillota</taxon>
        <taxon>Bacilli</taxon>
        <taxon>Bacillales</taxon>
        <taxon>Caryophanaceae</taxon>
        <taxon>Caryophanon</taxon>
    </lineage>
</organism>
<dbReference type="Gene3D" id="2.30.320.10">
    <property type="entry name" value="YwqG-like"/>
    <property type="match status" value="1"/>
</dbReference>
<dbReference type="SUPFAM" id="SSF103032">
    <property type="entry name" value="Hypothetical protein YwqG"/>
    <property type="match status" value="1"/>
</dbReference>
<dbReference type="PANTHER" id="PTHR36436:SF6">
    <property type="entry name" value="SLL5081 PROTEIN"/>
    <property type="match status" value="1"/>
</dbReference>
<sequence length="261" mass="30667">MTEKLALPKQFESYRTIFEQSNKPLLSISLHVEENILKTDCKVFGQPYFPKNMPYPTNEQGERLKLLAQLNFEQMPVFEHFPTSGLLQFYVDPYDDVSGMDFDDGTNQANFRVIYHETIEKDMLTDEELPTFNEEDLMMPGNTEAKMYFKEATKPVSFVDYRAKEFALPSFDFDEAWEEYMEMYYAQPMHQVGGYSYFTQEDPRNYASNGYEAYEIMLLQIDSDMEIDLMWGDMGIGNFFITAEDLDARNFSRVLYNWDCG</sequence>
<dbReference type="EMBL" id="MASJ01000007">
    <property type="protein sequence ID" value="OCS86908.1"/>
    <property type="molecule type" value="Genomic_DNA"/>
</dbReference>
<keyword evidence="2" id="KW-1185">Reference proteome</keyword>
<evidence type="ECO:0000313" key="2">
    <source>
        <dbReference type="Proteomes" id="UP000093199"/>
    </source>
</evidence>
<dbReference type="InterPro" id="IPR035948">
    <property type="entry name" value="YwqG-like_sf"/>
</dbReference>
<reference evidence="1 2" key="1">
    <citation type="submission" date="2016-07" db="EMBL/GenBank/DDBJ databases">
        <title>Caryophanon tenue genome sequencing.</title>
        <authorList>
            <person name="Verma A."/>
            <person name="Pal Y."/>
            <person name="Krishnamurthi S."/>
        </authorList>
    </citation>
    <scope>NUCLEOTIDE SEQUENCE [LARGE SCALE GENOMIC DNA]</scope>
    <source>
        <strain evidence="1 2">DSM 14152</strain>
    </source>
</reference>
<dbReference type="AlphaFoldDB" id="A0A1C0YI91"/>
<protein>
    <recommendedName>
        <fullName evidence="3">Cytoplasmic protein</fullName>
    </recommendedName>
</protein>
<accession>A0A1C0YI91</accession>
<name>A0A1C0YI91_9BACL</name>
<dbReference type="Proteomes" id="UP000093199">
    <property type="component" value="Unassembled WGS sequence"/>
</dbReference>
<evidence type="ECO:0000313" key="1">
    <source>
        <dbReference type="EMBL" id="OCS86908.1"/>
    </source>
</evidence>
<dbReference type="RefSeq" id="WP_066544084.1">
    <property type="nucleotide sequence ID" value="NZ_MASJ01000007.1"/>
</dbReference>
<comment type="caution">
    <text evidence="1">The sequence shown here is derived from an EMBL/GenBank/DDBJ whole genome shotgun (WGS) entry which is preliminary data.</text>
</comment>
<evidence type="ECO:0008006" key="3">
    <source>
        <dbReference type="Google" id="ProtNLM"/>
    </source>
</evidence>
<gene>
    <name evidence="1" type="ORF">A6M13_11965</name>
</gene>
<dbReference type="PANTHER" id="PTHR36436">
    <property type="entry name" value="SLL5081 PROTEIN"/>
    <property type="match status" value="1"/>
</dbReference>
<dbReference type="Pfam" id="PF09234">
    <property type="entry name" value="DUF1963"/>
    <property type="match status" value="1"/>
</dbReference>
<dbReference type="STRING" id="33978.A6M13_11965"/>
<dbReference type="InterPro" id="IPR015315">
    <property type="entry name" value="DUF1963"/>
</dbReference>
<proteinExistence type="predicted"/>